<keyword evidence="3 8" id="KW-0812">Transmembrane</keyword>
<feature type="transmembrane region" description="Helical" evidence="8">
    <location>
        <begin position="252"/>
        <end position="273"/>
    </location>
</feature>
<protein>
    <submittedName>
        <fullName evidence="11">Uncharacterized membrane protein YjjP (DUF1212 family)</fullName>
    </submittedName>
</protein>
<evidence type="ECO:0000259" key="9">
    <source>
        <dbReference type="Pfam" id="PF06738"/>
    </source>
</evidence>
<feature type="region of interest" description="Disordered" evidence="7">
    <location>
        <begin position="1"/>
        <end position="23"/>
    </location>
</feature>
<keyword evidence="12" id="KW-1185">Reference proteome</keyword>
<evidence type="ECO:0000256" key="4">
    <source>
        <dbReference type="ARBA" id="ARBA00022989"/>
    </source>
</evidence>
<feature type="compositionally biased region" description="Basic and acidic residues" evidence="7">
    <location>
        <begin position="1"/>
        <end position="14"/>
    </location>
</feature>
<evidence type="ECO:0000313" key="11">
    <source>
        <dbReference type="EMBL" id="TQJ15798.1"/>
    </source>
</evidence>
<evidence type="ECO:0000313" key="12">
    <source>
        <dbReference type="Proteomes" id="UP000320806"/>
    </source>
</evidence>
<sequence>MTERPRREVPDPRRRLPTAVDPKDLGRRARRAIAGGQPTVPIGLRGQESGPTDSHTRLVIDLGLRVGEALLSTGSSAADTTNAVLRLTRAYDVRSLHVDITYTSLIVSHHRGVLRDPITVMRIVPVLQQDFTRLERLQRLVRDAEDGTLEITDAHDRLDEITSTEHPYSRFIVTLASAMLGAAIAALLSGDLLLVVLSALTTAVVDRTVRFLGRRGVAAFFCQAVGAAIPTMVAVVLYFMANNLQVEMFSNLRPSVVVASGVVVLLAGLSAVGAAQDTIDGYYLTAAAKTFEVLILSGGIVAGVLSVLALAQQIGIDIAISSTLTFSTNPAIGVLCAAAITCSFAIGSYSGGRTVLLSTAVGALAWVAYYLLTEANASVQWSAGFASLLIGALATLMGWRLRVPSLAIATAAIVPLLPGLTVYRGIFELVNIRSDMMQGAATLFGAVMIGLAIASGITLGSLPGRLSRPDDVLTKRRVKVLDTLS</sequence>
<feature type="transmembrane region" description="Helical" evidence="8">
    <location>
        <begin position="439"/>
        <end position="462"/>
    </location>
</feature>
<comment type="caution">
    <text evidence="11">The sequence shown here is derived from an EMBL/GenBank/DDBJ whole genome shotgun (WGS) entry which is preliminary data.</text>
</comment>
<gene>
    <name evidence="11" type="ORF">FB459_3369</name>
</gene>
<keyword evidence="5 8" id="KW-0472">Membrane</keyword>
<dbReference type="AlphaFoldDB" id="A0A542EKD7"/>
<feature type="domain" description="Threonine/Serine exporter ThrE" evidence="10">
    <location>
        <begin position="335"/>
        <end position="461"/>
    </location>
</feature>
<name>A0A542EKD7_9MICO</name>
<evidence type="ECO:0000256" key="6">
    <source>
        <dbReference type="ARBA" id="ARBA00034125"/>
    </source>
</evidence>
<accession>A0A542EKD7</accession>
<feature type="transmembrane region" description="Helical" evidence="8">
    <location>
        <begin position="217"/>
        <end position="240"/>
    </location>
</feature>
<dbReference type="RefSeq" id="WP_168990132.1">
    <property type="nucleotide sequence ID" value="NZ_BAABCI010000023.1"/>
</dbReference>
<dbReference type="Pfam" id="PF12821">
    <property type="entry name" value="ThrE_2"/>
    <property type="match status" value="1"/>
</dbReference>
<dbReference type="InterPro" id="IPR024528">
    <property type="entry name" value="ThrE_2"/>
</dbReference>
<dbReference type="PANTHER" id="PTHR34390">
    <property type="entry name" value="UPF0442 PROTEIN YJJB-RELATED"/>
    <property type="match status" value="1"/>
</dbReference>
<dbReference type="GO" id="GO:0005886">
    <property type="term" value="C:plasma membrane"/>
    <property type="evidence" value="ECO:0007669"/>
    <property type="project" value="UniProtKB-SubCell"/>
</dbReference>
<keyword evidence="2" id="KW-1003">Cell membrane</keyword>
<feature type="transmembrane region" description="Helical" evidence="8">
    <location>
        <begin position="293"/>
        <end position="311"/>
    </location>
</feature>
<feature type="transmembrane region" description="Helical" evidence="8">
    <location>
        <begin position="405"/>
        <end position="427"/>
    </location>
</feature>
<dbReference type="GO" id="GO:0022857">
    <property type="term" value="F:transmembrane transporter activity"/>
    <property type="evidence" value="ECO:0007669"/>
    <property type="project" value="InterPro"/>
</dbReference>
<feature type="domain" description="Threonine/serine exporter-like N-terminal" evidence="9">
    <location>
        <begin position="63"/>
        <end position="310"/>
    </location>
</feature>
<comment type="subcellular location">
    <subcellularLocation>
        <location evidence="1">Cell membrane</location>
        <topology evidence="1">Multi-pass membrane protein</topology>
    </subcellularLocation>
</comment>
<feature type="transmembrane region" description="Helical" evidence="8">
    <location>
        <begin position="171"/>
        <end position="197"/>
    </location>
</feature>
<dbReference type="Proteomes" id="UP000320806">
    <property type="component" value="Unassembled WGS sequence"/>
</dbReference>
<evidence type="ECO:0000256" key="8">
    <source>
        <dbReference type="SAM" id="Phobius"/>
    </source>
</evidence>
<evidence type="ECO:0000256" key="5">
    <source>
        <dbReference type="ARBA" id="ARBA00023136"/>
    </source>
</evidence>
<comment type="similarity">
    <text evidence="6">Belongs to the ThrE exporter (TC 2.A.79) family.</text>
</comment>
<evidence type="ECO:0000256" key="2">
    <source>
        <dbReference type="ARBA" id="ARBA00022475"/>
    </source>
</evidence>
<dbReference type="InterPro" id="IPR050539">
    <property type="entry name" value="ThrE_Dicarb/AminoAcid_Exp"/>
</dbReference>
<keyword evidence="4 8" id="KW-1133">Transmembrane helix</keyword>
<dbReference type="InterPro" id="IPR010619">
    <property type="entry name" value="ThrE-like_N"/>
</dbReference>
<reference evidence="11 12" key="1">
    <citation type="submission" date="2019-06" db="EMBL/GenBank/DDBJ databases">
        <title>Sequencing the genomes of 1000 actinobacteria strains.</title>
        <authorList>
            <person name="Klenk H.-P."/>
        </authorList>
    </citation>
    <scope>NUCLEOTIDE SEQUENCE [LARGE SCALE GENOMIC DNA]</scope>
    <source>
        <strain evidence="11 12">DSM 19828</strain>
    </source>
</reference>
<feature type="transmembrane region" description="Helical" evidence="8">
    <location>
        <begin position="379"/>
        <end position="399"/>
    </location>
</feature>
<feature type="transmembrane region" description="Helical" evidence="8">
    <location>
        <begin position="355"/>
        <end position="372"/>
    </location>
</feature>
<proteinExistence type="inferred from homology"/>
<dbReference type="GO" id="GO:0015744">
    <property type="term" value="P:succinate transport"/>
    <property type="evidence" value="ECO:0007669"/>
    <property type="project" value="TreeGrafter"/>
</dbReference>
<dbReference type="EMBL" id="VFMO01000001">
    <property type="protein sequence ID" value="TQJ15798.1"/>
    <property type="molecule type" value="Genomic_DNA"/>
</dbReference>
<evidence type="ECO:0000256" key="7">
    <source>
        <dbReference type="SAM" id="MobiDB-lite"/>
    </source>
</evidence>
<dbReference type="Pfam" id="PF06738">
    <property type="entry name" value="ThrE"/>
    <property type="match status" value="1"/>
</dbReference>
<evidence type="ECO:0000259" key="10">
    <source>
        <dbReference type="Pfam" id="PF12821"/>
    </source>
</evidence>
<evidence type="ECO:0000256" key="3">
    <source>
        <dbReference type="ARBA" id="ARBA00022692"/>
    </source>
</evidence>
<evidence type="ECO:0000256" key="1">
    <source>
        <dbReference type="ARBA" id="ARBA00004651"/>
    </source>
</evidence>
<organism evidence="11 12">
    <name type="scientific">Yimella lutea</name>
    <dbReference type="NCBI Taxonomy" id="587872"/>
    <lineage>
        <taxon>Bacteria</taxon>
        <taxon>Bacillati</taxon>
        <taxon>Actinomycetota</taxon>
        <taxon>Actinomycetes</taxon>
        <taxon>Micrococcales</taxon>
        <taxon>Dermacoccaceae</taxon>
        <taxon>Yimella</taxon>
    </lineage>
</organism>